<feature type="region of interest" description="Disordered" evidence="6">
    <location>
        <begin position="286"/>
        <end position="305"/>
    </location>
</feature>
<gene>
    <name evidence="8" type="ORF">Prum_009470</name>
</gene>
<evidence type="ECO:0000256" key="2">
    <source>
        <dbReference type="ARBA" id="ARBA00023015"/>
    </source>
</evidence>
<dbReference type="InterPro" id="IPR005158">
    <property type="entry name" value="BTAD"/>
</dbReference>
<dbReference type="InterPro" id="IPR001867">
    <property type="entry name" value="OmpR/PhoB-type_DNA-bd"/>
</dbReference>
<dbReference type="EMBL" id="BLPG01000001">
    <property type="protein sequence ID" value="GFJ87305.1"/>
    <property type="molecule type" value="Genomic_DNA"/>
</dbReference>
<dbReference type="GO" id="GO:0000160">
    <property type="term" value="P:phosphorelay signal transduction system"/>
    <property type="evidence" value="ECO:0007669"/>
    <property type="project" value="InterPro"/>
</dbReference>
<dbReference type="InterPro" id="IPR016032">
    <property type="entry name" value="Sig_transdc_resp-reg_C-effctor"/>
</dbReference>
<reference evidence="8 9" key="2">
    <citation type="submission" date="2020-03" db="EMBL/GenBank/DDBJ databases">
        <authorList>
            <person name="Ichikawa N."/>
            <person name="Kimura A."/>
            <person name="Kitahashi Y."/>
            <person name="Uohara A."/>
        </authorList>
    </citation>
    <scope>NUCLEOTIDE SEQUENCE [LARGE SCALE GENOMIC DNA]</scope>
    <source>
        <strain evidence="8 9">NBRC 108638</strain>
    </source>
</reference>
<comment type="caution">
    <text evidence="8">The sequence shown here is derived from an EMBL/GenBank/DDBJ whole genome shotgun (WGS) entry which is preliminary data.</text>
</comment>
<evidence type="ECO:0000313" key="9">
    <source>
        <dbReference type="Proteomes" id="UP000482960"/>
    </source>
</evidence>
<evidence type="ECO:0000259" key="7">
    <source>
        <dbReference type="PROSITE" id="PS51755"/>
    </source>
</evidence>
<dbReference type="Pfam" id="PF03704">
    <property type="entry name" value="BTAD"/>
    <property type="match status" value="1"/>
</dbReference>
<sequence length="1159" mass="125485">MPDSLRRIEPQSSAVPRSTKVMVEFRALGPMEAIVAGRLVNLGAPKQRALLALLVSRVGQPVAVELMLEALWAGHPPPSAMTSLQAYVANLRRALEPGRPPRTPATVLRTCPRGYLLDSQIIDVDADRFGEHAAAGWQAWDRDDPQQALSEFEAGLALWRGQAYADVAAATCVVPEVVRLEELHLSVVEARCAALLAVGAHEMAVAELEAFVQAHPLREYGCELLSLALYRAGRQADALRVLRTIQKRLSEELGIDPKPALQHLEREILNQVPALDWQPTSTVPALTVSSRPTSPPQLCTTSPSSSPVANGEVFVGREVPLRQLVEALAAAADGQGRVVTVSGEPGIGKTSLLRRFANLVAVPVLWGTCPEHVAAPPLWIWEQVLRAVGTCFRQRSIPAPVAEILDGDSQQRVEAVDVTGATLRRFEAIVQYLADASQTAPLVVLLDHLHRADGGSLRLLAHMAEAVPASRLLLVVSYRSGEAASLAETLAALARSGMTRIELSGLNTQDTQTLASAILQQQVSRDTAEGLWARTEGNPFFLRELIKLLTTKQRVDQPHTAPVPVPVREVVLRRIARLPQAAAEVLSVAAVAGRHFDIEVVAEGASVEIEAALDVLDIAVAAGLIVEDPRRLGWFRFAHTVVAEALYETTGRLRRARLHRRIGTAAARAWLGNTDRAGEIARHWLLAAELDPTAAAHALTHATTAARVADARLAFDEAAALWRQALTVADLAEKEDLDRFPLLIGLGTSLYRAGNPDDGLPIFIQAMEEALAPHDAGGGADGARLVTAAVAALSELNWYPAKPGEVNKRLVDVFEQGLAQVTDPVHRALVLSCLAVARYYDGDPVGRAARSDEALALVRRTTDELALAHVLHLRAVALKGPDHLDQRLRAVTELLALPGLPPSMTVRARQLRARALVTLGRVFEASAELDLAAQLTDDQCAPLCTQLAWSQAALLLLGGRCREADELRRAAYDWHSRMKWGAARLNRVVQMWEVAYLTGDGASLVGELRTVAEYADLPALHSILGMALAEAGHMRDARMALRRLPCGPKDHLWLYTQCWALLAASRLDETELVTRLRAELLPYRHLACSVSDVVISGSVAYFTAEAALGLGDVDAALVDLHIALDTTRRMGAQLWLDRVRERIGRCGDTKARLVAMPIG</sequence>
<dbReference type="InterPro" id="IPR003593">
    <property type="entry name" value="AAA+_ATPase"/>
</dbReference>
<dbReference type="CDD" id="cd15831">
    <property type="entry name" value="BTAD"/>
    <property type="match status" value="1"/>
</dbReference>
<keyword evidence="2" id="KW-0805">Transcription regulation</keyword>
<dbReference type="InterPro" id="IPR036388">
    <property type="entry name" value="WH-like_DNA-bd_sf"/>
</dbReference>
<dbReference type="InterPro" id="IPR027417">
    <property type="entry name" value="P-loop_NTPase"/>
</dbReference>
<dbReference type="SUPFAM" id="SSF46894">
    <property type="entry name" value="C-terminal effector domain of the bipartite response regulators"/>
    <property type="match status" value="1"/>
</dbReference>
<accession>A0A6V8L3M0</accession>
<keyword evidence="9" id="KW-1185">Reference proteome</keyword>
<dbReference type="Pfam" id="PF13191">
    <property type="entry name" value="AAA_16"/>
    <property type="match status" value="1"/>
</dbReference>
<dbReference type="GO" id="GO:0003677">
    <property type="term" value="F:DNA binding"/>
    <property type="evidence" value="ECO:0007669"/>
    <property type="project" value="UniProtKB-UniRule"/>
</dbReference>
<evidence type="ECO:0000256" key="3">
    <source>
        <dbReference type="ARBA" id="ARBA00023125"/>
    </source>
</evidence>
<proteinExistence type="inferred from homology"/>
<dbReference type="Pfam" id="PF00486">
    <property type="entry name" value="Trans_reg_C"/>
    <property type="match status" value="1"/>
</dbReference>
<dbReference type="SMART" id="SM01043">
    <property type="entry name" value="BTAD"/>
    <property type="match status" value="1"/>
</dbReference>
<evidence type="ECO:0000256" key="1">
    <source>
        <dbReference type="ARBA" id="ARBA00005820"/>
    </source>
</evidence>
<keyword evidence="4" id="KW-0804">Transcription</keyword>
<evidence type="ECO:0000256" key="6">
    <source>
        <dbReference type="SAM" id="MobiDB-lite"/>
    </source>
</evidence>
<dbReference type="GO" id="GO:0006355">
    <property type="term" value="P:regulation of DNA-templated transcription"/>
    <property type="evidence" value="ECO:0007669"/>
    <property type="project" value="InterPro"/>
</dbReference>
<dbReference type="InterPro" id="IPR011990">
    <property type="entry name" value="TPR-like_helical_dom_sf"/>
</dbReference>
<protein>
    <submittedName>
        <fullName evidence="8">ATPase AAA</fullName>
    </submittedName>
</protein>
<dbReference type="Gene3D" id="1.25.40.10">
    <property type="entry name" value="Tetratricopeptide repeat domain"/>
    <property type="match status" value="1"/>
</dbReference>
<dbReference type="Proteomes" id="UP000482960">
    <property type="component" value="Unassembled WGS sequence"/>
</dbReference>
<organism evidence="8 9">
    <name type="scientific">Phytohabitans rumicis</name>
    <dbReference type="NCBI Taxonomy" id="1076125"/>
    <lineage>
        <taxon>Bacteria</taxon>
        <taxon>Bacillati</taxon>
        <taxon>Actinomycetota</taxon>
        <taxon>Actinomycetes</taxon>
        <taxon>Micromonosporales</taxon>
        <taxon>Micromonosporaceae</taxon>
    </lineage>
</organism>
<reference evidence="8 9" key="1">
    <citation type="submission" date="2020-03" db="EMBL/GenBank/DDBJ databases">
        <title>Whole genome shotgun sequence of Phytohabitans rumicis NBRC 108638.</title>
        <authorList>
            <person name="Komaki H."/>
            <person name="Tamura T."/>
        </authorList>
    </citation>
    <scope>NUCLEOTIDE SEQUENCE [LARGE SCALE GENOMIC DNA]</scope>
    <source>
        <strain evidence="8 9">NBRC 108638</strain>
    </source>
</reference>
<comment type="similarity">
    <text evidence="1">Belongs to the AfsR/DnrI/RedD regulatory family.</text>
</comment>
<dbReference type="Gene3D" id="3.40.50.300">
    <property type="entry name" value="P-loop containing nucleotide triphosphate hydrolases"/>
    <property type="match status" value="1"/>
</dbReference>
<dbReference type="PANTHER" id="PTHR35807:SF1">
    <property type="entry name" value="TRANSCRIPTIONAL REGULATOR REDD"/>
    <property type="match status" value="1"/>
</dbReference>
<feature type="DNA-binding region" description="OmpR/PhoB-type" evidence="5">
    <location>
        <begin position="16"/>
        <end position="119"/>
    </location>
</feature>
<keyword evidence="3 5" id="KW-0238">DNA-binding</keyword>
<evidence type="ECO:0000256" key="5">
    <source>
        <dbReference type="PROSITE-ProRule" id="PRU01091"/>
    </source>
</evidence>
<dbReference type="AlphaFoldDB" id="A0A6V8L3M0"/>
<dbReference type="SUPFAM" id="SSF48452">
    <property type="entry name" value="TPR-like"/>
    <property type="match status" value="1"/>
</dbReference>
<evidence type="ECO:0000313" key="8">
    <source>
        <dbReference type="EMBL" id="GFJ87305.1"/>
    </source>
</evidence>
<dbReference type="InterPro" id="IPR051677">
    <property type="entry name" value="AfsR-DnrI-RedD_regulator"/>
</dbReference>
<dbReference type="SMART" id="SM00382">
    <property type="entry name" value="AAA"/>
    <property type="match status" value="1"/>
</dbReference>
<dbReference type="PANTHER" id="PTHR35807">
    <property type="entry name" value="TRANSCRIPTIONAL REGULATOR REDD-RELATED"/>
    <property type="match status" value="1"/>
</dbReference>
<feature type="domain" description="OmpR/PhoB-type" evidence="7">
    <location>
        <begin position="16"/>
        <end position="119"/>
    </location>
</feature>
<dbReference type="Gene3D" id="1.10.10.10">
    <property type="entry name" value="Winged helix-like DNA-binding domain superfamily/Winged helix DNA-binding domain"/>
    <property type="match status" value="1"/>
</dbReference>
<dbReference type="SMART" id="SM00862">
    <property type="entry name" value="Trans_reg_C"/>
    <property type="match status" value="1"/>
</dbReference>
<name>A0A6V8L3M0_9ACTN</name>
<dbReference type="PROSITE" id="PS51755">
    <property type="entry name" value="OMPR_PHOB"/>
    <property type="match status" value="1"/>
</dbReference>
<dbReference type="InterPro" id="IPR041664">
    <property type="entry name" value="AAA_16"/>
</dbReference>
<dbReference type="SUPFAM" id="SSF52540">
    <property type="entry name" value="P-loop containing nucleoside triphosphate hydrolases"/>
    <property type="match status" value="1"/>
</dbReference>
<evidence type="ECO:0000256" key="4">
    <source>
        <dbReference type="ARBA" id="ARBA00023163"/>
    </source>
</evidence>